<dbReference type="OrthoDB" id="2016285at2759"/>
<reference evidence="1 2" key="2">
    <citation type="submission" date="2018-11" db="EMBL/GenBank/DDBJ databases">
        <authorList>
            <consortium name="Pathogen Informatics"/>
        </authorList>
    </citation>
    <scope>NUCLEOTIDE SEQUENCE [LARGE SCALE GENOMIC DNA]</scope>
    <source>
        <strain evidence="1 2">MHpl1</strain>
    </source>
</reference>
<dbReference type="AlphaFoldDB" id="A0A0N4VX83"/>
<evidence type="ECO:0000313" key="2">
    <source>
        <dbReference type="Proteomes" id="UP000268014"/>
    </source>
</evidence>
<dbReference type="Pfam" id="PF01564">
    <property type="entry name" value="Spermine_synth"/>
    <property type="match status" value="1"/>
</dbReference>
<dbReference type="SUPFAM" id="SSF53335">
    <property type="entry name" value="S-adenosyl-L-methionine-dependent methyltransferases"/>
    <property type="match status" value="1"/>
</dbReference>
<accession>A0A0N4VX83</accession>
<evidence type="ECO:0000313" key="3">
    <source>
        <dbReference type="WBParaSite" id="HPLM_0000190301-mRNA-1"/>
    </source>
</evidence>
<dbReference type="WBParaSite" id="HPLM_0000190301-mRNA-1">
    <property type="protein sequence ID" value="HPLM_0000190301-mRNA-1"/>
    <property type="gene ID" value="HPLM_0000190301"/>
</dbReference>
<dbReference type="Gene3D" id="3.40.50.150">
    <property type="entry name" value="Vaccinia Virus protein VP39"/>
    <property type="match status" value="1"/>
</dbReference>
<proteinExistence type="predicted"/>
<evidence type="ECO:0000313" key="1">
    <source>
        <dbReference type="EMBL" id="VDO11912.1"/>
    </source>
</evidence>
<sequence length="103" mass="11587">MVGEVFVSGTLELRKNVTGDVLIIGLGAGFMNNFLHYHFPDLNITVVEIDPKILGIAKKWFALEMDNNHSVDIRDGIMFIKEAVNKGFDHKKLFIVPTEFPTP</sequence>
<keyword evidence="2" id="KW-1185">Reference proteome</keyword>
<dbReference type="EMBL" id="UZAF01003018">
    <property type="protein sequence ID" value="VDO11912.1"/>
    <property type="molecule type" value="Genomic_DNA"/>
</dbReference>
<protein>
    <submittedName>
        <fullName evidence="3">PABS domain-containing protein</fullName>
    </submittedName>
</protein>
<dbReference type="OMA" id="VDIEPEM"/>
<organism evidence="3">
    <name type="scientific">Haemonchus placei</name>
    <name type="common">Barber's pole worm</name>
    <dbReference type="NCBI Taxonomy" id="6290"/>
    <lineage>
        <taxon>Eukaryota</taxon>
        <taxon>Metazoa</taxon>
        <taxon>Ecdysozoa</taxon>
        <taxon>Nematoda</taxon>
        <taxon>Chromadorea</taxon>
        <taxon>Rhabditida</taxon>
        <taxon>Rhabditina</taxon>
        <taxon>Rhabditomorpha</taxon>
        <taxon>Strongyloidea</taxon>
        <taxon>Trichostrongylidae</taxon>
        <taxon>Haemonchus</taxon>
    </lineage>
</organism>
<gene>
    <name evidence="1" type="ORF">HPLM_LOCUS1901</name>
</gene>
<dbReference type="InterPro" id="IPR029063">
    <property type="entry name" value="SAM-dependent_MTases_sf"/>
</dbReference>
<reference evidence="3" key="1">
    <citation type="submission" date="2017-02" db="UniProtKB">
        <authorList>
            <consortium name="WormBaseParasite"/>
        </authorList>
    </citation>
    <scope>IDENTIFICATION</scope>
</reference>
<name>A0A0N4VX83_HAEPC</name>
<dbReference type="Proteomes" id="UP000268014">
    <property type="component" value="Unassembled WGS sequence"/>
</dbReference>